<evidence type="ECO:0000256" key="6">
    <source>
        <dbReference type="ARBA" id="ARBA00022723"/>
    </source>
</evidence>
<evidence type="ECO:0000256" key="12">
    <source>
        <dbReference type="ARBA" id="ARBA00023136"/>
    </source>
</evidence>
<dbReference type="InterPro" id="IPR002401">
    <property type="entry name" value="Cyt_P450_E_grp-I"/>
</dbReference>
<keyword evidence="16" id="KW-1185">Reference proteome</keyword>
<comment type="similarity">
    <text evidence="4 14">Belongs to the cytochrome P450 family.</text>
</comment>
<evidence type="ECO:0000256" key="14">
    <source>
        <dbReference type="RuleBase" id="RU000461"/>
    </source>
</evidence>
<evidence type="ECO:0000256" key="5">
    <source>
        <dbReference type="ARBA" id="ARBA00022617"/>
    </source>
</evidence>
<evidence type="ECO:0000256" key="7">
    <source>
        <dbReference type="ARBA" id="ARBA00022824"/>
    </source>
</evidence>
<dbReference type="InterPro" id="IPR050196">
    <property type="entry name" value="Cytochrome_P450_Monoox"/>
</dbReference>
<evidence type="ECO:0000256" key="1">
    <source>
        <dbReference type="ARBA" id="ARBA00001971"/>
    </source>
</evidence>
<dbReference type="Proteomes" id="UP000094527">
    <property type="component" value="Unassembled WGS sequence"/>
</dbReference>
<dbReference type="InterPro" id="IPR017972">
    <property type="entry name" value="Cyt_P450_CS"/>
</dbReference>
<gene>
    <name evidence="15" type="ORF">Ocin01_16295</name>
</gene>
<keyword evidence="11 14" id="KW-0503">Monooxygenase</keyword>
<evidence type="ECO:0000256" key="8">
    <source>
        <dbReference type="ARBA" id="ARBA00022848"/>
    </source>
</evidence>
<protein>
    <submittedName>
        <fullName evidence="15">Cytochrome P450 4C1</fullName>
    </submittedName>
</protein>
<evidence type="ECO:0000256" key="4">
    <source>
        <dbReference type="ARBA" id="ARBA00010617"/>
    </source>
</evidence>
<reference evidence="15 16" key="1">
    <citation type="journal article" date="2016" name="Genome Biol. Evol.">
        <title>Gene Family Evolution Reflects Adaptation to Soil Environmental Stressors in the Genome of the Collembolan Orchesella cincta.</title>
        <authorList>
            <person name="Faddeeva-Vakhrusheva A."/>
            <person name="Derks M.F."/>
            <person name="Anvar S.Y."/>
            <person name="Agamennone V."/>
            <person name="Suring W."/>
            <person name="Smit S."/>
            <person name="van Straalen N.M."/>
            <person name="Roelofs D."/>
        </authorList>
    </citation>
    <scope>NUCLEOTIDE SEQUENCE [LARGE SCALE GENOMIC DNA]</scope>
    <source>
        <tissue evidence="15">Mixed pool</tissue>
    </source>
</reference>
<dbReference type="PANTHER" id="PTHR24291">
    <property type="entry name" value="CYTOCHROME P450 FAMILY 4"/>
    <property type="match status" value="1"/>
</dbReference>
<dbReference type="EMBL" id="LJIJ01001997">
    <property type="protein sequence ID" value="ODM90387.1"/>
    <property type="molecule type" value="Genomic_DNA"/>
</dbReference>
<evidence type="ECO:0000256" key="10">
    <source>
        <dbReference type="ARBA" id="ARBA00023004"/>
    </source>
</evidence>
<feature type="non-terminal residue" evidence="15">
    <location>
        <position position="1"/>
    </location>
</feature>
<dbReference type="InterPro" id="IPR036396">
    <property type="entry name" value="Cyt_P450_sf"/>
</dbReference>
<evidence type="ECO:0000256" key="2">
    <source>
        <dbReference type="ARBA" id="ARBA00004524"/>
    </source>
</evidence>
<dbReference type="OMA" id="NHEMRII"/>
<name>A0A1D2MBL2_ORCCI</name>
<dbReference type="PRINTS" id="PR00385">
    <property type="entry name" value="P450"/>
</dbReference>
<proteinExistence type="inferred from homology"/>
<keyword evidence="12" id="KW-0472">Membrane</keyword>
<dbReference type="Pfam" id="PF00067">
    <property type="entry name" value="p450"/>
    <property type="match status" value="1"/>
</dbReference>
<comment type="caution">
    <text evidence="15">The sequence shown here is derived from an EMBL/GenBank/DDBJ whole genome shotgun (WGS) entry which is preliminary data.</text>
</comment>
<organism evidence="15 16">
    <name type="scientific">Orchesella cincta</name>
    <name type="common">Springtail</name>
    <name type="synonym">Podura cincta</name>
    <dbReference type="NCBI Taxonomy" id="48709"/>
    <lineage>
        <taxon>Eukaryota</taxon>
        <taxon>Metazoa</taxon>
        <taxon>Ecdysozoa</taxon>
        <taxon>Arthropoda</taxon>
        <taxon>Hexapoda</taxon>
        <taxon>Collembola</taxon>
        <taxon>Entomobryomorpha</taxon>
        <taxon>Entomobryoidea</taxon>
        <taxon>Orchesellidae</taxon>
        <taxon>Orchesellinae</taxon>
        <taxon>Orchesella</taxon>
    </lineage>
</organism>
<dbReference type="GO" id="GO:0020037">
    <property type="term" value="F:heme binding"/>
    <property type="evidence" value="ECO:0007669"/>
    <property type="project" value="InterPro"/>
</dbReference>
<keyword evidence="10 13" id="KW-0408">Iron</keyword>
<dbReference type="PANTHER" id="PTHR24291:SF189">
    <property type="entry name" value="CYTOCHROME P450 4C3-RELATED"/>
    <property type="match status" value="1"/>
</dbReference>
<keyword evidence="9 14" id="KW-0560">Oxidoreductase</keyword>
<comment type="cofactor">
    <cofactor evidence="1 13">
        <name>heme</name>
        <dbReference type="ChEBI" id="CHEBI:30413"/>
    </cofactor>
</comment>
<evidence type="ECO:0000256" key="11">
    <source>
        <dbReference type="ARBA" id="ARBA00023033"/>
    </source>
</evidence>
<keyword evidence="6 13" id="KW-0479">Metal-binding</keyword>
<dbReference type="GO" id="GO:0005789">
    <property type="term" value="C:endoplasmic reticulum membrane"/>
    <property type="evidence" value="ECO:0007669"/>
    <property type="project" value="UniProtKB-SubCell"/>
</dbReference>
<dbReference type="OrthoDB" id="1470350at2759"/>
<evidence type="ECO:0000256" key="9">
    <source>
        <dbReference type="ARBA" id="ARBA00023002"/>
    </source>
</evidence>
<dbReference type="PROSITE" id="PS00086">
    <property type="entry name" value="CYTOCHROME_P450"/>
    <property type="match status" value="1"/>
</dbReference>
<evidence type="ECO:0000313" key="15">
    <source>
        <dbReference type="EMBL" id="ODM90387.1"/>
    </source>
</evidence>
<dbReference type="SUPFAM" id="SSF48264">
    <property type="entry name" value="Cytochrome P450"/>
    <property type="match status" value="1"/>
</dbReference>
<dbReference type="PRINTS" id="PR00463">
    <property type="entry name" value="EP450I"/>
</dbReference>
<keyword evidence="5 13" id="KW-0349">Heme</keyword>
<dbReference type="GO" id="GO:0004497">
    <property type="term" value="F:monooxygenase activity"/>
    <property type="evidence" value="ECO:0007669"/>
    <property type="project" value="UniProtKB-KW"/>
</dbReference>
<comment type="subcellular location">
    <subcellularLocation>
        <location evidence="3">Endoplasmic reticulum membrane</location>
    </subcellularLocation>
    <subcellularLocation>
        <location evidence="2">Microsome membrane</location>
    </subcellularLocation>
</comment>
<dbReference type="Gene3D" id="1.10.630.10">
    <property type="entry name" value="Cytochrome P450"/>
    <property type="match status" value="1"/>
</dbReference>
<dbReference type="GO" id="GO:0005506">
    <property type="term" value="F:iron ion binding"/>
    <property type="evidence" value="ECO:0007669"/>
    <property type="project" value="InterPro"/>
</dbReference>
<dbReference type="STRING" id="48709.A0A1D2MBL2"/>
<evidence type="ECO:0000313" key="16">
    <source>
        <dbReference type="Proteomes" id="UP000094527"/>
    </source>
</evidence>
<keyword evidence="7" id="KW-0256">Endoplasmic reticulum</keyword>
<evidence type="ECO:0000256" key="3">
    <source>
        <dbReference type="ARBA" id="ARBA00004586"/>
    </source>
</evidence>
<dbReference type="GO" id="GO:0016705">
    <property type="term" value="F:oxidoreductase activity, acting on paired donors, with incorporation or reduction of molecular oxygen"/>
    <property type="evidence" value="ECO:0007669"/>
    <property type="project" value="InterPro"/>
</dbReference>
<evidence type="ECO:0000256" key="13">
    <source>
        <dbReference type="PIRSR" id="PIRSR602401-1"/>
    </source>
</evidence>
<sequence length="470" mass="54317">LISILIWKKLTQRNPWNRYYSLPGPGQHVFGVFSNMLAFRDLTKAIKVGDKWCAKYGPVYNVNFGFWSGTCLNSPEYVQKLFSPADAENDKGRLYDNMRPFLKDGLLLSKGDKWRFRRKLLTKHMFSFKTLMSYMSIFNEEADSFVKEIGEVFSDGKEKEVEHIVMTSSLNVITKAALGKSVAALESKEPGDVSFHECVNRSKEITGFRAGSPWLILDFLWRLHPKFKEQDFIAKMITKHTMKALVDDENEGKQTLGIKKDMYLIGKLILKGYETTGSSLHFLLFFLALNPQIQEKCREEIDSIFDDESLAPSGNLLYAALSKLKYLEMCVHETTRLLPVAFFNMRRLAAPLKLEEDLIIPQGTHVGIFLPGIHKNPKYFPEPEQFLPERWLDEEVNRRRHPNCFIPFSGGPRKCIGQKFGMMEMLTLTAKLLRHFKIETRDKLEDVIFLPHVTLTPQKPMKFVFKSRHQ</sequence>
<dbReference type="InterPro" id="IPR001128">
    <property type="entry name" value="Cyt_P450"/>
</dbReference>
<accession>A0A1D2MBL2</accession>
<dbReference type="AlphaFoldDB" id="A0A1D2MBL2"/>
<feature type="binding site" description="axial binding residue" evidence="13">
    <location>
        <position position="415"/>
    </location>
    <ligand>
        <name>heme</name>
        <dbReference type="ChEBI" id="CHEBI:30413"/>
    </ligand>
    <ligandPart>
        <name>Fe</name>
        <dbReference type="ChEBI" id="CHEBI:18248"/>
    </ligandPart>
</feature>
<keyword evidence="8" id="KW-0492">Microsome</keyword>